<dbReference type="EMBL" id="ON529857">
    <property type="protein sequence ID" value="USN15590.1"/>
    <property type="molecule type" value="Genomic_DNA"/>
</dbReference>
<accession>A0A9E7MT47</accession>
<gene>
    <name evidence="1" type="ORF">KIKIMORA_04720</name>
</gene>
<organism evidence="1 2">
    <name type="scientific">Brevundimonas phage vB_BpoS-Kikimora</name>
    <dbReference type="NCBI Taxonomy" id="2948601"/>
    <lineage>
        <taxon>Viruses</taxon>
        <taxon>Duplodnaviria</taxon>
        <taxon>Heunggongvirae</taxon>
        <taxon>Uroviricota</taxon>
        <taxon>Caudoviricetes</taxon>
        <taxon>Jeanschmidtviridae</taxon>
        <taxon>Kikimoravirus</taxon>
        <taxon>Kikimoravirus kikimora</taxon>
    </lineage>
</organism>
<protein>
    <submittedName>
        <fullName evidence="1">Uncharacterized protein</fullName>
    </submittedName>
</protein>
<reference evidence="1 2" key="1">
    <citation type="submission" date="2022-05" db="EMBL/GenBank/DDBJ databases">
        <authorList>
            <person name="Friedrich I."/>
            <person name="Poehlein A."/>
            <person name="Schneider D."/>
            <person name="Hertel R."/>
            <person name="Daniel R."/>
        </authorList>
    </citation>
    <scope>NUCLEOTIDE SEQUENCE [LARGE SCALE GENOMIC DNA]</scope>
</reference>
<evidence type="ECO:0000313" key="1">
    <source>
        <dbReference type="EMBL" id="USN15590.1"/>
    </source>
</evidence>
<keyword evidence="2" id="KW-1185">Reference proteome</keyword>
<name>A0A9E7MT47_9CAUD</name>
<proteinExistence type="predicted"/>
<sequence>MADVHIRLFHGRDSVDQEMDDFGFEGPTIGPFRYVHITYLCDVKFAMEREAFKAAFPEVFADWEARGVSNGMGFTVDGDDRRWIDWHLYAESDLIAYGGKFYGDMSIIAGVQ</sequence>
<evidence type="ECO:0000313" key="2">
    <source>
        <dbReference type="Proteomes" id="UP001056576"/>
    </source>
</evidence>
<dbReference type="Proteomes" id="UP001056576">
    <property type="component" value="Segment"/>
</dbReference>